<dbReference type="VEuPathDB" id="GiardiaDB:GL50581_3428"/>
<dbReference type="PANTHER" id="PTHR48070:SF6">
    <property type="entry name" value="ESTERASE OVCA2"/>
    <property type="match status" value="1"/>
</dbReference>
<name>V6TFX6_GIAIN</name>
<feature type="signal peptide" evidence="2">
    <location>
        <begin position="1"/>
        <end position="30"/>
    </location>
</feature>
<dbReference type="VEuPathDB" id="GiardiaDB:DHA2_153311"/>
<dbReference type="EMBL" id="AHGT01000025">
    <property type="protein sequence ID" value="ESU37579.1"/>
    <property type="molecule type" value="Genomic_DNA"/>
</dbReference>
<dbReference type="InterPro" id="IPR029058">
    <property type="entry name" value="AB_hydrolase_fold"/>
</dbReference>
<evidence type="ECO:0000256" key="2">
    <source>
        <dbReference type="SAM" id="SignalP"/>
    </source>
</evidence>
<accession>V6TFX6</accession>
<evidence type="ECO:0000259" key="3">
    <source>
        <dbReference type="Pfam" id="PF03959"/>
    </source>
</evidence>
<proteinExistence type="predicted"/>
<protein>
    <submittedName>
        <fullName evidence="4">Esterase</fullName>
    </submittedName>
</protein>
<dbReference type="Proteomes" id="UP000018320">
    <property type="component" value="Unassembled WGS sequence"/>
</dbReference>
<feature type="domain" description="Serine hydrolase" evidence="3">
    <location>
        <begin position="38"/>
        <end position="283"/>
    </location>
</feature>
<sequence length="295" mass="32478">MSRSRWPRIKPSNLLIRHLCILIYMIDTKAVTDPSSVCLMIHGLFGSAALFRQKTGAIRKLCKKLLYTYVDAPLLADSDAEKDSKAKDGSATSSAVYAWFRHTSTDLPVSAQPSLCSSTACWTCRPVAVCDFKLGLNHFRVVTAETNPACILCFSQGATVALTAILLDLLDAWERRNNTARHLASVKSIILASPWVPHPCQFNSCDEPQQGNPVTDVLTRVACSEMGREADLQLPFRVLVIYGSADPVTPPSGIAYLRSICPFFRYVEHPNGHLIPTTEPVRTALRDEFENAAAL</sequence>
<dbReference type="SUPFAM" id="SSF53474">
    <property type="entry name" value="alpha/beta-Hydrolases"/>
    <property type="match status" value="1"/>
</dbReference>
<reference evidence="4 5" key="2">
    <citation type="journal article" date="2013" name="Genome Biol. Evol.">
        <title>Genome sequencing of Giardia lamblia genotypes A2 and B isolates (DH and GS) and comparative analysis with the genomes of genotypes A1 and E (WB and Pig).</title>
        <authorList>
            <person name="Adam R.D."/>
            <person name="Dahlstrom E.W."/>
            <person name="Martens C.A."/>
            <person name="Bruno D.P."/>
            <person name="Barbian K.D."/>
            <person name="Ricklefs S.M."/>
            <person name="Hernandez M.M."/>
            <person name="Narla N.P."/>
            <person name="Patel R.B."/>
            <person name="Porcella S.F."/>
            <person name="Nash T.E."/>
        </authorList>
    </citation>
    <scope>NUCLEOTIDE SEQUENCE [LARGE SCALE GENOMIC DNA]</scope>
    <source>
        <strain evidence="4 5">DH</strain>
    </source>
</reference>
<dbReference type="Gene3D" id="3.40.50.1820">
    <property type="entry name" value="alpha/beta hydrolase"/>
    <property type="match status" value="1"/>
</dbReference>
<dbReference type="GO" id="GO:0005634">
    <property type="term" value="C:nucleus"/>
    <property type="evidence" value="ECO:0007669"/>
    <property type="project" value="TreeGrafter"/>
</dbReference>
<dbReference type="GO" id="GO:0016787">
    <property type="term" value="F:hydrolase activity"/>
    <property type="evidence" value="ECO:0007669"/>
    <property type="project" value="UniProtKB-KW"/>
</dbReference>
<keyword evidence="1" id="KW-0378">Hydrolase</keyword>
<evidence type="ECO:0000313" key="5">
    <source>
        <dbReference type="Proteomes" id="UP000018320"/>
    </source>
</evidence>
<dbReference type="PANTHER" id="PTHR48070">
    <property type="entry name" value="ESTERASE OVCA2"/>
    <property type="match status" value="1"/>
</dbReference>
<comment type="caution">
    <text evidence="4">The sequence shown here is derived from an EMBL/GenBank/DDBJ whole genome shotgun (WGS) entry which is preliminary data.</text>
</comment>
<evidence type="ECO:0000256" key="1">
    <source>
        <dbReference type="ARBA" id="ARBA00022801"/>
    </source>
</evidence>
<dbReference type="ESTHER" id="giain-v6tfx6">
    <property type="family name" value="FSH1"/>
</dbReference>
<keyword evidence="2" id="KW-0732">Signal</keyword>
<gene>
    <name evidence="4" type="ORF">DHA2_153311</name>
</gene>
<dbReference type="AlphaFoldDB" id="V6TFX6"/>
<reference evidence="5" key="1">
    <citation type="submission" date="2012-02" db="EMBL/GenBank/DDBJ databases">
        <title>Genome sequencing of Giardia lamblia Genotypes A2 and B isolates (DH and GS) and comparative analysis with the genomes of Genotypes A1 and E (WB and Pig).</title>
        <authorList>
            <person name="Adam R."/>
            <person name="Dahlstrom E."/>
            <person name="Martens C."/>
            <person name="Bruno D."/>
            <person name="Barbian K."/>
            <person name="Porcella S.F."/>
            <person name="Nash T."/>
        </authorList>
    </citation>
    <scope>NUCLEOTIDE SEQUENCE</scope>
    <source>
        <strain evidence="5">DH</strain>
    </source>
</reference>
<dbReference type="InterPro" id="IPR005645">
    <property type="entry name" value="FSH-like_dom"/>
</dbReference>
<organism evidence="4 5">
    <name type="scientific">Giardia intestinalis</name>
    <name type="common">Giardia lamblia</name>
    <dbReference type="NCBI Taxonomy" id="5741"/>
    <lineage>
        <taxon>Eukaryota</taxon>
        <taxon>Metamonada</taxon>
        <taxon>Diplomonadida</taxon>
        <taxon>Hexamitidae</taxon>
        <taxon>Giardiinae</taxon>
        <taxon>Giardia</taxon>
    </lineage>
</organism>
<dbReference type="InterPro" id="IPR050593">
    <property type="entry name" value="LovG"/>
</dbReference>
<feature type="chain" id="PRO_5004753267" evidence="2">
    <location>
        <begin position="31"/>
        <end position="295"/>
    </location>
</feature>
<dbReference type="Pfam" id="PF03959">
    <property type="entry name" value="FSH1"/>
    <property type="match status" value="1"/>
</dbReference>
<evidence type="ECO:0000313" key="4">
    <source>
        <dbReference type="EMBL" id="ESU37579.1"/>
    </source>
</evidence>
<dbReference type="VEuPathDB" id="GiardiaDB:QR46_4116"/>
<dbReference type="GO" id="GO:0005737">
    <property type="term" value="C:cytoplasm"/>
    <property type="evidence" value="ECO:0007669"/>
    <property type="project" value="TreeGrafter"/>
</dbReference>
<dbReference type="VEuPathDB" id="GiardiaDB:GL50803_0014828"/>